<dbReference type="GeneID" id="94845675"/>
<feature type="domain" description="Arf-GAP" evidence="2">
    <location>
        <begin position="1"/>
        <end position="85"/>
    </location>
</feature>
<dbReference type="Gene3D" id="1.10.220.150">
    <property type="entry name" value="Arf GTPase activating protein"/>
    <property type="match status" value="1"/>
</dbReference>
<dbReference type="SMART" id="SM00105">
    <property type="entry name" value="ArfGap"/>
    <property type="match status" value="1"/>
</dbReference>
<dbReference type="InterPro" id="IPR051718">
    <property type="entry name" value="ARF_GTPase-activating"/>
</dbReference>
<name>A0A1J4JIW0_9EUKA</name>
<evidence type="ECO:0000256" key="1">
    <source>
        <dbReference type="PROSITE-ProRule" id="PRU00288"/>
    </source>
</evidence>
<dbReference type="InterPro" id="IPR037278">
    <property type="entry name" value="ARFGAP/RecO"/>
</dbReference>
<dbReference type="PANTHER" id="PTHR45705:SF1">
    <property type="entry name" value="FI20236P1"/>
    <property type="match status" value="1"/>
</dbReference>
<keyword evidence="1" id="KW-0479">Metal-binding</keyword>
<comment type="caution">
    <text evidence="3">The sequence shown here is derived from an EMBL/GenBank/DDBJ whole genome shotgun (WGS) entry which is preliminary data.</text>
</comment>
<keyword evidence="1" id="KW-0863">Zinc-finger</keyword>
<dbReference type="RefSeq" id="XP_068350293.1">
    <property type="nucleotide sequence ID" value="XM_068510971.1"/>
</dbReference>
<dbReference type="Proteomes" id="UP000179807">
    <property type="component" value="Unassembled WGS sequence"/>
</dbReference>
<keyword evidence="1" id="KW-0862">Zinc</keyword>
<dbReference type="GO" id="GO:0005096">
    <property type="term" value="F:GTPase activator activity"/>
    <property type="evidence" value="ECO:0007669"/>
    <property type="project" value="InterPro"/>
</dbReference>
<dbReference type="InterPro" id="IPR001164">
    <property type="entry name" value="ArfGAP_dom"/>
</dbReference>
<evidence type="ECO:0000313" key="3">
    <source>
        <dbReference type="EMBL" id="OHS97156.1"/>
    </source>
</evidence>
<keyword evidence="4" id="KW-1185">Reference proteome</keyword>
<dbReference type="InterPro" id="IPR038508">
    <property type="entry name" value="ArfGAP_dom_sf"/>
</dbReference>
<dbReference type="VEuPathDB" id="TrichDB:TRFO_36683"/>
<dbReference type="PANTHER" id="PTHR45705">
    <property type="entry name" value="FI20236P1"/>
    <property type="match status" value="1"/>
</dbReference>
<dbReference type="SUPFAM" id="SSF57863">
    <property type="entry name" value="ArfGap/RecO-like zinc finger"/>
    <property type="match status" value="1"/>
</dbReference>
<evidence type="ECO:0000313" key="4">
    <source>
        <dbReference type="Proteomes" id="UP000179807"/>
    </source>
</evidence>
<evidence type="ECO:0000259" key="2">
    <source>
        <dbReference type="PROSITE" id="PS50115"/>
    </source>
</evidence>
<dbReference type="CDD" id="cd08204">
    <property type="entry name" value="ArfGap"/>
    <property type="match status" value="1"/>
</dbReference>
<dbReference type="Pfam" id="PF01412">
    <property type="entry name" value="ArfGap"/>
    <property type="match status" value="1"/>
</dbReference>
<dbReference type="OrthoDB" id="983479at2759"/>
<gene>
    <name evidence="3" type="ORF">TRFO_36683</name>
</gene>
<protein>
    <recommendedName>
        <fullName evidence="2">Arf-GAP domain-containing protein</fullName>
    </recommendedName>
</protein>
<dbReference type="AlphaFoldDB" id="A0A1J4JIW0"/>
<dbReference type="GO" id="GO:0005737">
    <property type="term" value="C:cytoplasm"/>
    <property type="evidence" value="ECO:0007669"/>
    <property type="project" value="TreeGrafter"/>
</dbReference>
<sequence length="335" mass="38970">MECSGVHRSLGTHISFIRSCHFDSWNDEQVEKMSLVGNIRSNLYFEGNLPEKFRRPSPYDRSALENFIRNKYIKCIYVDEDQPNLSKLPLPVLRNLYLDSLNLYITNQNETNDENDTVYDYGSILNQISHRKMGIENPEKTIGKKEVTDKQDTTTMLQQVLINHDLQVESDFDRFLNGSNRSASTSTNLSVTSMSTENQKDFDNFLKNVDTINEKNGDNDVFQFLNLENHNSNDTNHFNEEFNELPDEKTDNNFNFLENHIENQNINDYKKLDYQFDNHQICKSNEKDIELDTRNINHHSNNPITKTESKGNIIHVPHVKEADSKLDSYGFLALI</sequence>
<dbReference type="EMBL" id="MLAK01001133">
    <property type="protein sequence ID" value="OHS97156.1"/>
    <property type="molecule type" value="Genomic_DNA"/>
</dbReference>
<dbReference type="PROSITE" id="PS50115">
    <property type="entry name" value="ARFGAP"/>
    <property type="match status" value="1"/>
</dbReference>
<dbReference type="GO" id="GO:0008270">
    <property type="term" value="F:zinc ion binding"/>
    <property type="evidence" value="ECO:0007669"/>
    <property type="project" value="UniProtKB-KW"/>
</dbReference>
<proteinExistence type="predicted"/>
<organism evidence="3 4">
    <name type="scientific">Tritrichomonas foetus</name>
    <dbReference type="NCBI Taxonomy" id="1144522"/>
    <lineage>
        <taxon>Eukaryota</taxon>
        <taxon>Metamonada</taxon>
        <taxon>Parabasalia</taxon>
        <taxon>Tritrichomonadida</taxon>
        <taxon>Tritrichomonadidae</taxon>
        <taxon>Tritrichomonas</taxon>
    </lineage>
</organism>
<accession>A0A1J4JIW0</accession>
<reference evidence="3" key="1">
    <citation type="submission" date="2016-10" db="EMBL/GenBank/DDBJ databases">
        <authorList>
            <person name="Benchimol M."/>
            <person name="Almeida L.G."/>
            <person name="Vasconcelos A.T."/>
            <person name="Perreira-Neves A."/>
            <person name="Rosa I.A."/>
            <person name="Tasca T."/>
            <person name="Bogo M.R."/>
            <person name="de Souza W."/>
        </authorList>
    </citation>
    <scope>NUCLEOTIDE SEQUENCE [LARGE SCALE GENOMIC DNA]</scope>
    <source>
        <strain evidence="3">K</strain>
    </source>
</reference>